<comment type="caution">
    <text evidence="2">The sequence shown here is derived from an EMBL/GenBank/DDBJ whole genome shotgun (WGS) entry which is preliminary data.</text>
</comment>
<dbReference type="EMBL" id="MDYN01000012">
    <property type="protein sequence ID" value="OQD84539.1"/>
    <property type="molecule type" value="Genomic_DNA"/>
</dbReference>
<evidence type="ECO:0000256" key="1">
    <source>
        <dbReference type="SAM" id="MobiDB-lite"/>
    </source>
</evidence>
<accession>A0A1V6Q5M1</accession>
<dbReference type="AlphaFoldDB" id="A0A1V6Q5M1"/>
<proteinExistence type="predicted"/>
<evidence type="ECO:0000313" key="3">
    <source>
        <dbReference type="Proteomes" id="UP000191672"/>
    </source>
</evidence>
<feature type="region of interest" description="Disordered" evidence="1">
    <location>
        <begin position="77"/>
        <end position="124"/>
    </location>
</feature>
<feature type="compositionally biased region" description="Polar residues" evidence="1">
    <location>
        <begin position="93"/>
        <end position="121"/>
    </location>
</feature>
<organism evidence="2 3">
    <name type="scientific">Penicillium antarcticum</name>
    <dbReference type="NCBI Taxonomy" id="416450"/>
    <lineage>
        <taxon>Eukaryota</taxon>
        <taxon>Fungi</taxon>
        <taxon>Dikarya</taxon>
        <taxon>Ascomycota</taxon>
        <taxon>Pezizomycotina</taxon>
        <taxon>Eurotiomycetes</taxon>
        <taxon>Eurotiomycetidae</taxon>
        <taxon>Eurotiales</taxon>
        <taxon>Aspergillaceae</taxon>
        <taxon>Penicillium</taxon>
    </lineage>
</organism>
<reference evidence="3" key="1">
    <citation type="journal article" date="2017" name="Nat. Microbiol.">
        <title>Global analysis of biosynthetic gene clusters reveals vast potential of secondary metabolite production in Penicillium species.</title>
        <authorList>
            <person name="Nielsen J.C."/>
            <person name="Grijseels S."/>
            <person name="Prigent S."/>
            <person name="Ji B."/>
            <person name="Dainat J."/>
            <person name="Nielsen K.F."/>
            <person name="Frisvad J.C."/>
            <person name="Workman M."/>
            <person name="Nielsen J."/>
        </authorList>
    </citation>
    <scope>NUCLEOTIDE SEQUENCE [LARGE SCALE GENOMIC DNA]</scope>
    <source>
        <strain evidence="3">IBT 31811</strain>
    </source>
</reference>
<dbReference type="Proteomes" id="UP000191672">
    <property type="component" value="Unassembled WGS sequence"/>
</dbReference>
<sequence>MTMTETKQRVRPQVASKSITYDHVGVASFDEDKHGHSCSETALGYQYQSPDIDPQTSSISKVTVKVERSVETKLTIHTIPADMAENAPGQASPAGSRNQPQTKNSSSNVSNLDKEPSNGTGATKDELNYYREFLDDMVTVMRDGNGETVQRLVNLIRSGVSKAQIHQAIQQLKNDNDLFRA</sequence>
<gene>
    <name evidence="2" type="ORF">PENANT_c012G06060</name>
</gene>
<evidence type="ECO:0000313" key="2">
    <source>
        <dbReference type="EMBL" id="OQD84539.1"/>
    </source>
</evidence>
<protein>
    <submittedName>
        <fullName evidence="2">Uncharacterized protein</fullName>
    </submittedName>
</protein>
<name>A0A1V6Q5M1_9EURO</name>
<keyword evidence="3" id="KW-1185">Reference proteome</keyword>